<feature type="coiled-coil region" evidence="1">
    <location>
        <begin position="283"/>
        <end position="619"/>
    </location>
</feature>
<proteinExistence type="predicted"/>
<feature type="compositionally biased region" description="Basic residues" evidence="2">
    <location>
        <begin position="195"/>
        <end position="216"/>
    </location>
</feature>
<evidence type="ECO:0000256" key="2">
    <source>
        <dbReference type="SAM" id="MobiDB-lite"/>
    </source>
</evidence>
<feature type="region of interest" description="Disordered" evidence="2">
    <location>
        <begin position="180"/>
        <end position="223"/>
    </location>
</feature>
<keyword evidence="4" id="KW-1185">Reference proteome</keyword>
<evidence type="ECO:0000256" key="1">
    <source>
        <dbReference type="SAM" id="Coils"/>
    </source>
</evidence>
<dbReference type="AlphaFoldDB" id="A0A078AK78"/>
<feature type="compositionally biased region" description="Low complexity" evidence="2">
    <location>
        <begin position="107"/>
        <end position="140"/>
    </location>
</feature>
<dbReference type="EMBL" id="CCKQ01009704">
    <property type="protein sequence ID" value="CDW81208.1"/>
    <property type="molecule type" value="Genomic_DNA"/>
</dbReference>
<gene>
    <name evidence="3" type="primary">Contig2888.g3098</name>
    <name evidence="3" type="ORF">STYLEM_10220</name>
</gene>
<reference evidence="3 4" key="1">
    <citation type="submission" date="2014-06" db="EMBL/GenBank/DDBJ databases">
        <authorList>
            <person name="Swart Estienne"/>
        </authorList>
    </citation>
    <scope>NUCLEOTIDE SEQUENCE [LARGE SCALE GENOMIC DNA]</scope>
    <source>
        <strain evidence="3 4">130c</strain>
    </source>
</reference>
<evidence type="ECO:0000313" key="3">
    <source>
        <dbReference type="EMBL" id="CDW81208.1"/>
    </source>
</evidence>
<dbReference type="Proteomes" id="UP000039865">
    <property type="component" value="Unassembled WGS sequence"/>
</dbReference>
<organism evidence="3 4">
    <name type="scientific">Stylonychia lemnae</name>
    <name type="common">Ciliate</name>
    <dbReference type="NCBI Taxonomy" id="5949"/>
    <lineage>
        <taxon>Eukaryota</taxon>
        <taxon>Sar</taxon>
        <taxon>Alveolata</taxon>
        <taxon>Ciliophora</taxon>
        <taxon>Intramacronucleata</taxon>
        <taxon>Spirotrichea</taxon>
        <taxon>Stichotrichia</taxon>
        <taxon>Sporadotrichida</taxon>
        <taxon>Oxytrichidae</taxon>
        <taxon>Stylonychinae</taxon>
        <taxon>Stylonychia</taxon>
    </lineage>
</organism>
<keyword evidence="1" id="KW-0175">Coiled coil</keyword>
<feature type="region of interest" description="Disordered" evidence="2">
    <location>
        <begin position="49"/>
        <end position="164"/>
    </location>
</feature>
<feature type="compositionally biased region" description="Basic residues" evidence="2">
    <location>
        <begin position="142"/>
        <end position="162"/>
    </location>
</feature>
<evidence type="ECO:0000313" key="4">
    <source>
        <dbReference type="Proteomes" id="UP000039865"/>
    </source>
</evidence>
<sequence length="705" mass="82726">MVQSKKLHNLQRGQIRCKNIHLMMIKRTSSMTFKEEEEAQGKIIEKALVPQTPKKNPRLLKSMKQQTLKSRDSYNPNKFQNATSEKENTRNQHINNQVLVKKPVQDNNNKSRQRNNSQQSAGRSDSSSGSSLSSLSNSRSPINHRRQKSTLRARSKSVKKNMSKTVVGANAAAAVGLANNHQHHHHQINNSQSHTHLHQTGHKRQGSQGKKDKKTTKKDALDKKTDSNLVQRLLLDITEKYKGLNGAQSSCYINKLEKKTMVHEINVLAKALIKNEKKLVKLQESSKQKAKEYKKVIKNQERDLQSQEQEILQLNDHVKQLKNNEDHLIHDLVKQQKIAKDSLRALDNLSDKYDKEKRELIVRLEREKEDALKREDQKYEIKIQSIKALNDQLNNKLGTLHETEDDFSALQKNYNEAIGIIEDQKRELQQALRDIDDLRTRNGQLEDEVKDIQGMLQEQQRIYSTHINELRIQLNELEEATRNKYEEQIIALQLDLKMKQEQLNRQVQERELLERKMKQKLDEAGQSTKMVQREVNEREEQREELQRQLKNQEFEIEKMKRIIANKEEELEVEKKRFNQKWERKSEEQEREKQEWNDMYQALQKEIGHLKLQLQEKDNQLQSTLRRSAEGLGSYKSSQLQSPNSKIYVDSSNNQIIELQEQLKTKEEEIKILWNVIKEINKSKGTEKVSMEQLRYAISQKMNQNL</sequence>
<dbReference type="InParanoid" id="A0A078AK78"/>
<feature type="compositionally biased region" description="Polar residues" evidence="2">
    <location>
        <begin position="63"/>
        <end position="83"/>
    </location>
</feature>
<protein>
    <submittedName>
        <fullName evidence="3">Uncharacterized protein</fullName>
    </submittedName>
</protein>
<dbReference type="OMA" id="RIYSTHI"/>
<accession>A0A078AK78</accession>
<name>A0A078AK78_STYLE</name>